<dbReference type="PANTHER" id="PTHR33744:SF1">
    <property type="entry name" value="DNA-BINDING TRANSCRIPTIONAL ACTIVATOR ADER"/>
    <property type="match status" value="1"/>
</dbReference>
<dbReference type="EMBL" id="JANFNG010000001">
    <property type="protein sequence ID" value="MCQ4079331.1"/>
    <property type="molecule type" value="Genomic_DNA"/>
</dbReference>
<name>A0ABT1PNT0_9ACTN</name>
<dbReference type="InterPro" id="IPR041522">
    <property type="entry name" value="CdaR_GGDEF"/>
</dbReference>
<accession>A0ABT1PNT0</accession>
<reference evidence="4" key="1">
    <citation type="submission" date="2022-06" db="EMBL/GenBank/DDBJ databases">
        <title>Draft genome sequence of Streptomyces sp. RB6PN25 isolated from peat swamp forest in Thailand.</title>
        <authorList>
            <person name="Duangmal K."/>
            <person name="Klaysubun C."/>
        </authorList>
    </citation>
    <scope>NUCLEOTIDE SEQUENCE</scope>
    <source>
        <strain evidence="4">RB6PN25</strain>
    </source>
</reference>
<keyword evidence="5" id="KW-1185">Reference proteome</keyword>
<evidence type="ECO:0000259" key="3">
    <source>
        <dbReference type="Pfam" id="PF17853"/>
    </source>
</evidence>
<dbReference type="InterPro" id="IPR051448">
    <property type="entry name" value="CdaR-like_regulators"/>
</dbReference>
<dbReference type="Pfam" id="PF17853">
    <property type="entry name" value="GGDEF_2"/>
    <property type="match status" value="1"/>
</dbReference>
<evidence type="ECO:0000259" key="2">
    <source>
        <dbReference type="Pfam" id="PF13556"/>
    </source>
</evidence>
<sequence>MNAIVFPSLSDARSQKCLGGAVSLCELATMMFSGRDASHVLDLATTWIASVSTSLTAVGYLEDEGRLLRGGTAVSGHEARAMDAGVHTLHGEDAALDLPGCGWARALALNHRGACRGYLVVTSPETPGHDDVFLAALLARQTAAALDHVQVCEGERAHARRLRRLVHGMTALNIRLGTAVAELQRRVAIHEALNRASCSGGGEEDIVRVLHKLTGFPVRSEDRFGNPRAWAGPDSSVQPAGVAPARRADVLRRAERERGPVRDRDLLFRVVRPHGEVLGVLVLADPDHRVSETEMFALDQAGTALAVELSHQRNLADAELRLRCDLVEDLVTGTDERSALARCEAVGHNLHGPHRVVIVKWSGPWGDGKVTDAVGRAATAGRLDFLLGRRSGAAVLVVRGPAVDDAFYEQVSKELGSPDCAIGVGGPCDATGDVPHSYQEALRALEIRQNSVRPYGLTAFDRLGIYRVLRTGDHDAHTEQFVREWLGSLIDYDRAHHGELVATLTAYLENDNYDSTAATLTIHRSTLRYRLRRIREISGLDLTDVDARLNLHVATRIWNVTTGTH</sequence>
<dbReference type="Pfam" id="PF13556">
    <property type="entry name" value="HTH_30"/>
    <property type="match status" value="1"/>
</dbReference>
<dbReference type="InterPro" id="IPR025736">
    <property type="entry name" value="PucR_C-HTH_dom"/>
</dbReference>
<dbReference type="InterPro" id="IPR042070">
    <property type="entry name" value="PucR_C-HTH_sf"/>
</dbReference>
<evidence type="ECO:0000313" key="5">
    <source>
        <dbReference type="Proteomes" id="UP001057702"/>
    </source>
</evidence>
<organism evidence="4 5">
    <name type="scientific">Streptomyces humicola</name>
    <dbReference type="NCBI Taxonomy" id="2953240"/>
    <lineage>
        <taxon>Bacteria</taxon>
        <taxon>Bacillati</taxon>
        <taxon>Actinomycetota</taxon>
        <taxon>Actinomycetes</taxon>
        <taxon>Kitasatosporales</taxon>
        <taxon>Streptomycetaceae</taxon>
        <taxon>Streptomyces</taxon>
    </lineage>
</organism>
<evidence type="ECO:0000313" key="4">
    <source>
        <dbReference type="EMBL" id="MCQ4079331.1"/>
    </source>
</evidence>
<comment type="caution">
    <text evidence="4">The sequence shown here is derived from an EMBL/GenBank/DDBJ whole genome shotgun (WGS) entry which is preliminary data.</text>
</comment>
<feature type="domain" description="PucR C-terminal helix-turn-helix" evidence="2">
    <location>
        <begin position="500"/>
        <end position="557"/>
    </location>
</feature>
<proteinExistence type="inferred from homology"/>
<comment type="similarity">
    <text evidence="1">Belongs to the CdaR family.</text>
</comment>
<evidence type="ECO:0000256" key="1">
    <source>
        <dbReference type="ARBA" id="ARBA00006754"/>
    </source>
</evidence>
<dbReference type="Proteomes" id="UP001057702">
    <property type="component" value="Unassembled WGS sequence"/>
</dbReference>
<feature type="domain" description="CdaR GGDEF-like" evidence="3">
    <location>
        <begin position="335"/>
        <end position="447"/>
    </location>
</feature>
<protein>
    <submittedName>
        <fullName evidence="4">Helix-turn-helix domain-containing protein</fullName>
    </submittedName>
</protein>
<dbReference type="PANTHER" id="PTHR33744">
    <property type="entry name" value="CARBOHYDRATE DIACID REGULATOR"/>
    <property type="match status" value="1"/>
</dbReference>
<dbReference type="Gene3D" id="1.10.10.2840">
    <property type="entry name" value="PucR C-terminal helix-turn-helix domain"/>
    <property type="match status" value="1"/>
</dbReference>
<gene>
    <name evidence="4" type="ORF">NGB36_01590</name>
</gene>